<accession>A0AAV0IKY6</accession>
<comment type="similarity">
    <text evidence="2 6">Belongs to the plant self-incompatibility (S1) protein family.</text>
</comment>
<keyword evidence="3 6" id="KW-0713">Self-incompatibility</keyword>
<organism evidence="7 8">
    <name type="scientific">Linum tenue</name>
    <dbReference type="NCBI Taxonomy" id="586396"/>
    <lineage>
        <taxon>Eukaryota</taxon>
        <taxon>Viridiplantae</taxon>
        <taxon>Streptophyta</taxon>
        <taxon>Embryophyta</taxon>
        <taxon>Tracheophyta</taxon>
        <taxon>Spermatophyta</taxon>
        <taxon>Magnoliopsida</taxon>
        <taxon>eudicotyledons</taxon>
        <taxon>Gunneridae</taxon>
        <taxon>Pentapetalae</taxon>
        <taxon>rosids</taxon>
        <taxon>fabids</taxon>
        <taxon>Malpighiales</taxon>
        <taxon>Linaceae</taxon>
        <taxon>Linum</taxon>
    </lineage>
</organism>
<keyword evidence="4 6" id="KW-0964">Secreted</keyword>
<name>A0AAV0IKY6_9ROSI</name>
<gene>
    <name evidence="7" type="ORF">LITE_LOCUS9360</name>
</gene>
<dbReference type="GO" id="GO:0005576">
    <property type="term" value="C:extracellular region"/>
    <property type="evidence" value="ECO:0007669"/>
    <property type="project" value="UniProtKB-SubCell"/>
</dbReference>
<evidence type="ECO:0000256" key="2">
    <source>
        <dbReference type="ARBA" id="ARBA00005581"/>
    </source>
</evidence>
<comment type="caution">
    <text evidence="7">The sequence shown here is derived from an EMBL/GenBank/DDBJ whole genome shotgun (WGS) entry which is preliminary data.</text>
</comment>
<reference evidence="7" key="1">
    <citation type="submission" date="2022-08" db="EMBL/GenBank/DDBJ databases">
        <authorList>
            <person name="Gutierrez-Valencia J."/>
        </authorList>
    </citation>
    <scope>NUCLEOTIDE SEQUENCE</scope>
</reference>
<sequence>MITARKLLLLAAVAMAAMATAAGSYDVTIRVTNKLSSGMALILHCRSADDDLGGRALDANATYGFSFGQNLVGGATYFWCNAAFRDRRLSFAAFDEADHVTFVKGFDVSDDGVDGVSTDSRKYVYTELQNHGLSDSA</sequence>
<evidence type="ECO:0000313" key="8">
    <source>
        <dbReference type="Proteomes" id="UP001154282"/>
    </source>
</evidence>
<feature type="chain" id="PRO_5043096133" description="S-protein homolog" evidence="6">
    <location>
        <begin position="25"/>
        <end position="137"/>
    </location>
</feature>
<dbReference type="EMBL" id="CAMGYJ010000004">
    <property type="protein sequence ID" value="CAI0396980.1"/>
    <property type="molecule type" value="Genomic_DNA"/>
</dbReference>
<dbReference type="PANTHER" id="PTHR31232">
    <property type="match status" value="1"/>
</dbReference>
<comment type="subcellular location">
    <subcellularLocation>
        <location evidence="1 6">Secreted</location>
    </subcellularLocation>
</comment>
<protein>
    <recommendedName>
        <fullName evidence="6">S-protein homolog</fullName>
    </recommendedName>
</protein>
<dbReference type="InterPro" id="IPR010264">
    <property type="entry name" value="Self-incomp_S1"/>
</dbReference>
<dbReference type="Pfam" id="PF05938">
    <property type="entry name" value="Self-incomp_S1"/>
    <property type="match status" value="1"/>
</dbReference>
<evidence type="ECO:0000256" key="1">
    <source>
        <dbReference type="ARBA" id="ARBA00004613"/>
    </source>
</evidence>
<proteinExistence type="inferred from homology"/>
<feature type="signal peptide" evidence="6">
    <location>
        <begin position="1"/>
        <end position="24"/>
    </location>
</feature>
<evidence type="ECO:0000256" key="4">
    <source>
        <dbReference type="ARBA" id="ARBA00022525"/>
    </source>
</evidence>
<keyword evidence="5 6" id="KW-0732">Signal</keyword>
<keyword evidence="8" id="KW-1185">Reference proteome</keyword>
<dbReference type="Proteomes" id="UP001154282">
    <property type="component" value="Unassembled WGS sequence"/>
</dbReference>
<evidence type="ECO:0000256" key="5">
    <source>
        <dbReference type="ARBA" id="ARBA00022729"/>
    </source>
</evidence>
<evidence type="ECO:0000313" key="7">
    <source>
        <dbReference type="EMBL" id="CAI0396980.1"/>
    </source>
</evidence>
<dbReference type="GO" id="GO:0060320">
    <property type="term" value="P:rejection of self pollen"/>
    <property type="evidence" value="ECO:0007669"/>
    <property type="project" value="UniProtKB-KW"/>
</dbReference>
<dbReference type="AlphaFoldDB" id="A0AAV0IKY6"/>
<dbReference type="PANTHER" id="PTHR31232:SF18">
    <property type="entry name" value="S-PROTEIN HOMOLOG"/>
    <property type="match status" value="1"/>
</dbReference>
<evidence type="ECO:0000256" key="3">
    <source>
        <dbReference type="ARBA" id="ARBA00022471"/>
    </source>
</evidence>
<evidence type="ECO:0000256" key="6">
    <source>
        <dbReference type="RuleBase" id="RU367044"/>
    </source>
</evidence>